<evidence type="ECO:0000313" key="3">
    <source>
        <dbReference type="Proteomes" id="UP000464178"/>
    </source>
</evidence>
<sequence>MAKVSDWLNKALETAAARVQDIGPEVGAEFKRLGVQGAAEIANVLFTGSGFVPYGAGQQAHAPEHGVTPDAPAPESHLAPEHQQERGGMEM</sequence>
<dbReference type="Proteomes" id="UP000464178">
    <property type="component" value="Chromosome"/>
</dbReference>
<keyword evidence="3" id="KW-1185">Reference proteome</keyword>
<gene>
    <name evidence="2" type="ORF">SOIL9_46340</name>
</gene>
<proteinExistence type="predicted"/>
<evidence type="ECO:0000256" key="1">
    <source>
        <dbReference type="SAM" id="MobiDB-lite"/>
    </source>
</evidence>
<evidence type="ECO:0000313" key="2">
    <source>
        <dbReference type="EMBL" id="VTR93080.1"/>
    </source>
</evidence>
<protein>
    <submittedName>
        <fullName evidence="2">Uncharacterized protein</fullName>
    </submittedName>
</protein>
<feature type="region of interest" description="Disordered" evidence="1">
    <location>
        <begin position="56"/>
        <end position="91"/>
    </location>
</feature>
<feature type="compositionally biased region" description="Basic and acidic residues" evidence="1">
    <location>
        <begin position="78"/>
        <end position="91"/>
    </location>
</feature>
<dbReference type="RefSeq" id="WP_162667866.1">
    <property type="nucleotide sequence ID" value="NZ_LR593886.1"/>
</dbReference>
<accession>A0A6P2D0U6</accession>
<reference evidence="2 3" key="1">
    <citation type="submission" date="2019-05" db="EMBL/GenBank/DDBJ databases">
        <authorList>
            <consortium name="Science for Life Laboratories"/>
        </authorList>
    </citation>
    <scope>NUCLEOTIDE SEQUENCE [LARGE SCALE GENOMIC DNA]</scope>
    <source>
        <strain evidence="2">Soil9</strain>
    </source>
</reference>
<dbReference type="KEGG" id="gms:SOIL9_46340"/>
<organism evidence="2 3">
    <name type="scientific">Gemmata massiliana</name>
    <dbReference type="NCBI Taxonomy" id="1210884"/>
    <lineage>
        <taxon>Bacteria</taxon>
        <taxon>Pseudomonadati</taxon>
        <taxon>Planctomycetota</taxon>
        <taxon>Planctomycetia</taxon>
        <taxon>Gemmatales</taxon>
        <taxon>Gemmataceae</taxon>
        <taxon>Gemmata</taxon>
    </lineage>
</organism>
<dbReference type="EMBL" id="LR593886">
    <property type="protein sequence ID" value="VTR93080.1"/>
    <property type="molecule type" value="Genomic_DNA"/>
</dbReference>
<name>A0A6P2D0U6_9BACT</name>
<dbReference type="AlphaFoldDB" id="A0A6P2D0U6"/>